<dbReference type="InterPro" id="IPR002397">
    <property type="entry name" value="Cyt_P450_B"/>
</dbReference>
<name>A0A1Y2MKQ4_PSEAH</name>
<sequence length="411" mass="45475">MIDSQESEMALEQCPAQATPSAGGSGSGRTGFDPYDPEFTEPRIWDVYEQLREDGPAGYSPDRGGFWTITDYAHVRSALRDPRTFSSASGHRIPTDGTQCAIPIDYDGAEHRAYRGVMMRAVTPERVRHLQPFLGRLIGSLVGDFRERGGGDFVAEVALPLPLQVLTEVIGFAESTVVRLRALTEQMWGVITEVDFREAHSGVHELMLVEIEEHRATRPDDFVTSLLDAEVEGRPLDDDERARILVTFAVAGHETTMNAASSLVYLLATHPEQQDRLRADAELAPRLIEEMLRLRSPAQNFARRTTREVDIAGTTVPDGAGVLLSFAAANRDPERFSDPEIFDPDRDTRGHLAFGWGVHQCIGATLARTELRVLLDSLRDHPPFAIDGDVVWSSLEGGNHLGLKRLPLRFG</sequence>
<dbReference type="GO" id="GO:0005506">
    <property type="term" value="F:iron ion binding"/>
    <property type="evidence" value="ECO:0007669"/>
    <property type="project" value="InterPro"/>
</dbReference>
<dbReference type="GO" id="GO:0004497">
    <property type="term" value="F:monooxygenase activity"/>
    <property type="evidence" value="ECO:0007669"/>
    <property type="project" value="UniProtKB-KW"/>
</dbReference>
<evidence type="ECO:0000256" key="2">
    <source>
        <dbReference type="RuleBase" id="RU000461"/>
    </source>
</evidence>
<dbReference type="SUPFAM" id="SSF48264">
    <property type="entry name" value="Cytochrome P450"/>
    <property type="match status" value="1"/>
</dbReference>
<dbReference type="Pfam" id="PF00067">
    <property type="entry name" value="p450"/>
    <property type="match status" value="1"/>
</dbReference>
<keyword evidence="5" id="KW-1185">Reference proteome</keyword>
<protein>
    <submittedName>
        <fullName evidence="4">Putative cytochrome P450 124</fullName>
        <ecNumber evidence="4">1.14.-.-</ecNumber>
    </submittedName>
</protein>
<dbReference type="InterPro" id="IPR036396">
    <property type="entry name" value="Cyt_P450_sf"/>
</dbReference>
<dbReference type="PRINTS" id="PR00359">
    <property type="entry name" value="BP450"/>
</dbReference>
<accession>A0A1Y2MKQ4</accession>
<organism evidence="4 5">
    <name type="scientific">Pseudonocardia autotrophica</name>
    <name type="common">Amycolata autotrophica</name>
    <name type="synonym">Nocardia autotrophica</name>
    <dbReference type="NCBI Taxonomy" id="2074"/>
    <lineage>
        <taxon>Bacteria</taxon>
        <taxon>Bacillati</taxon>
        <taxon>Actinomycetota</taxon>
        <taxon>Actinomycetes</taxon>
        <taxon>Pseudonocardiales</taxon>
        <taxon>Pseudonocardiaceae</taxon>
        <taxon>Pseudonocardia</taxon>
    </lineage>
</organism>
<gene>
    <name evidence="4" type="ORF">BG845_05806</name>
</gene>
<evidence type="ECO:0000313" key="5">
    <source>
        <dbReference type="Proteomes" id="UP000194360"/>
    </source>
</evidence>
<dbReference type="GO" id="GO:0020037">
    <property type="term" value="F:heme binding"/>
    <property type="evidence" value="ECO:0007669"/>
    <property type="project" value="InterPro"/>
</dbReference>
<evidence type="ECO:0000313" key="4">
    <source>
        <dbReference type="EMBL" id="OSY35843.1"/>
    </source>
</evidence>
<keyword evidence="2" id="KW-0503">Monooxygenase</keyword>
<comment type="caution">
    <text evidence="4">The sequence shown here is derived from an EMBL/GenBank/DDBJ whole genome shotgun (WGS) entry which is preliminary data.</text>
</comment>
<dbReference type="AlphaFoldDB" id="A0A1Y2MKQ4"/>
<dbReference type="InterPro" id="IPR017972">
    <property type="entry name" value="Cyt_P450_CS"/>
</dbReference>
<dbReference type="GO" id="GO:0016705">
    <property type="term" value="F:oxidoreductase activity, acting on paired donors, with incorporation or reduction of molecular oxygen"/>
    <property type="evidence" value="ECO:0007669"/>
    <property type="project" value="InterPro"/>
</dbReference>
<reference evidence="4 5" key="1">
    <citation type="submission" date="2016-09" db="EMBL/GenBank/DDBJ databases">
        <title>Pseudonocardia autotrophica DSM535, a candidate organism with high potential of specific P450 cytochromes.</title>
        <authorList>
            <person name="Grumaz C."/>
            <person name="Vainshtein Y."/>
            <person name="Kirstahler P."/>
            <person name="Sohn K."/>
        </authorList>
    </citation>
    <scope>NUCLEOTIDE SEQUENCE [LARGE SCALE GENOMIC DNA]</scope>
    <source>
        <strain evidence="4 5">DSM 535</strain>
    </source>
</reference>
<keyword evidence="2 4" id="KW-0560">Oxidoreductase</keyword>
<dbReference type="PANTHER" id="PTHR46696">
    <property type="entry name" value="P450, PUTATIVE (EUROFUNG)-RELATED"/>
    <property type="match status" value="1"/>
</dbReference>
<dbReference type="OrthoDB" id="142769at2"/>
<dbReference type="Proteomes" id="UP000194360">
    <property type="component" value="Unassembled WGS sequence"/>
</dbReference>
<comment type="similarity">
    <text evidence="1 2">Belongs to the cytochrome P450 family.</text>
</comment>
<keyword evidence="2" id="KW-0349">Heme</keyword>
<dbReference type="RefSeq" id="WP_158092315.1">
    <property type="nucleotide sequence ID" value="NZ_AP018920.1"/>
</dbReference>
<dbReference type="PANTHER" id="PTHR46696:SF6">
    <property type="entry name" value="P450, PUTATIVE (EUROFUNG)-RELATED"/>
    <property type="match status" value="1"/>
</dbReference>
<proteinExistence type="inferred from homology"/>
<dbReference type="EC" id="1.14.-.-" evidence="4"/>
<dbReference type="SMR" id="A0A1Y2MKQ4"/>
<dbReference type="InterPro" id="IPR001128">
    <property type="entry name" value="Cyt_P450"/>
</dbReference>
<evidence type="ECO:0000256" key="1">
    <source>
        <dbReference type="ARBA" id="ARBA00010617"/>
    </source>
</evidence>
<dbReference type="STRING" id="2074.BG845_05806"/>
<dbReference type="EMBL" id="MIGB01000046">
    <property type="protein sequence ID" value="OSY35843.1"/>
    <property type="molecule type" value="Genomic_DNA"/>
</dbReference>
<dbReference type="PRINTS" id="PR00385">
    <property type="entry name" value="P450"/>
</dbReference>
<dbReference type="PROSITE" id="PS00086">
    <property type="entry name" value="CYTOCHROME_P450"/>
    <property type="match status" value="1"/>
</dbReference>
<evidence type="ECO:0000256" key="3">
    <source>
        <dbReference type="SAM" id="MobiDB-lite"/>
    </source>
</evidence>
<keyword evidence="2" id="KW-0479">Metal-binding</keyword>
<dbReference type="Gene3D" id="1.10.630.10">
    <property type="entry name" value="Cytochrome P450"/>
    <property type="match status" value="1"/>
</dbReference>
<feature type="region of interest" description="Disordered" evidence="3">
    <location>
        <begin position="1"/>
        <end position="36"/>
    </location>
</feature>
<keyword evidence="2" id="KW-0408">Iron</keyword>